<evidence type="ECO:0000256" key="2">
    <source>
        <dbReference type="ARBA" id="ARBA00023125"/>
    </source>
</evidence>
<dbReference type="InterPro" id="IPR000524">
    <property type="entry name" value="Tscrpt_reg_HTH_GntR"/>
</dbReference>
<dbReference type="Gene3D" id="1.20.120.530">
    <property type="entry name" value="GntR ligand-binding domain-like"/>
    <property type="match status" value="1"/>
</dbReference>
<keyword evidence="1" id="KW-0805">Transcription regulation</keyword>
<dbReference type="EMBL" id="WHSB02000003">
    <property type="protein sequence ID" value="MCQ4630503.1"/>
    <property type="molecule type" value="Genomic_DNA"/>
</dbReference>
<keyword evidence="2" id="KW-0238">DNA-binding</keyword>
<keyword evidence="3" id="KW-0804">Transcription</keyword>
<dbReference type="PANTHER" id="PTHR43537">
    <property type="entry name" value="TRANSCRIPTIONAL REGULATOR, GNTR FAMILY"/>
    <property type="match status" value="1"/>
</dbReference>
<reference evidence="5" key="1">
    <citation type="submission" date="2021-07" db="EMBL/GenBank/DDBJ databases">
        <title>Shinella sp. nov., a novel member of the genus Shinella from water.</title>
        <authorList>
            <person name="Deng Y."/>
        </authorList>
    </citation>
    <scope>NUCLEOTIDE SEQUENCE</scope>
    <source>
        <strain evidence="5">CPCC 100929</strain>
    </source>
</reference>
<dbReference type="InterPro" id="IPR036390">
    <property type="entry name" value="WH_DNA-bd_sf"/>
</dbReference>
<evidence type="ECO:0000259" key="4">
    <source>
        <dbReference type="PROSITE" id="PS50949"/>
    </source>
</evidence>
<dbReference type="Gene3D" id="1.10.10.10">
    <property type="entry name" value="Winged helix-like DNA-binding domain superfamily/Winged helix DNA-binding domain"/>
    <property type="match status" value="2"/>
</dbReference>
<accession>A0ABT1R5P3</accession>
<dbReference type="SUPFAM" id="SSF46785">
    <property type="entry name" value="Winged helix' DNA-binding domain"/>
    <property type="match status" value="2"/>
</dbReference>
<dbReference type="PANTHER" id="PTHR43537:SF5">
    <property type="entry name" value="UXU OPERON TRANSCRIPTIONAL REGULATOR"/>
    <property type="match status" value="1"/>
</dbReference>
<name>A0ABT1R5P3_9HYPH</name>
<dbReference type="Pfam" id="PF07729">
    <property type="entry name" value="FCD"/>
    <property type="match status" value="1"/>
</dbReference>
<dbReference type="PROSITE" id="PS50949">
    <property type="entry name" value="HTH_GNTR"/>
    <property type="match status" value="1"/>
</dbReference>
<evidence type="ECO:0000256" key="3">
    <source>
        <dbReference type="ARBA" id="ARBA00023163"/>
    </source>
</evidence>
<feature type="domain" description="HTH gntR-type" evidence="4">
    <location>
        <begin position="12"/>
        <end position="79"/>
    </location>
</feature>
<dbReference type="InterPro" id="IPR008920">
    <property type="entry name" value="TF_FadR/GntR_C"/>
</dbReference>
<dbReference type="Proteomes" id="UP000996601">
    <property type="component" value="Unassembled WGS sequence"/>
</dbReference>
<evidence type="ECO:0000313" key="6">
    <source>
        <dbReference type="Proteomes" id="UP000996601"/>
    </source>
</evidence>
<comment type="caution">
    <text evidence="5">The sequence shown here is derived from an EMBL/GenBank/DDBJ whole genome shotgun (WGS) entry which is preliminary data.</text>
</comment>
<organism evidence="5 6">
    <name type="scientific">Shinella lacus</name>
    <dbReference type="NCBI Taxonomy" id="2654216"/>
    <lineage>
        <taxon>Bacteria</taxon>
        <taxon>Pseudomonadati</taxon>
        <taxon>Pseudomonadota</taxon>
        <taxon>Alphaproteobacteria</taxon>
        <taxon>Hyphomicrobiales</taxon>
        <taxon>Rhizobiaceae</taxon>
        <taxon>Shinella</taxon>
    </lineage>
</organism>
<dbReference type="RefSeq" id="WP_256116780.1">
    <property type="nucleotide sequence ID" value="NZ_WHSB02000003.1"/>
</dbReference>
<dbReference type="Pfam" id="PF00392">
    <property type="entry name" value="GntR"/>
    <property type="match status" value="2"/>
</dbReference>
<gene>
    <name evidence="5" type="ORF">GB927_010670</name>
</gene>
<protein>
    <submittedName>
        <fullName evidence="5">GntR family transcriptional regulator</fullName>
    </submittedName>
</protein>
<dbReference type="InterPro" id="IPR011711">
    <property type="entry name" value="GntR_C"/>
</dbReference>
<dbReference type="SMART" id="SM00895">
    <property type="entry name" value="FCD"/>
    <property type="match status" value="1"/>
</dbReference>
<keyword evidence="6" id="KW-1185">Reference proteome</keyword>
<evidence type="ECO:0000313" key="5">
    <source>
        <dbReference type="EMBL" id="MCQ4630503.1"/>
    </source>
</evidence>
<dbReference type="SMART" id="SM00345">
    <property type="entry name" value="HTH_GNTR"/>
    <property type="match status" value="2"/>
</dbReference>
<sequence length="313" mass="34898">MPQMTPEPKRTNFRHVELAQKILDVAGERGMAPGERLAEQALASLCNVSRTPIRKALQILAERGVVTADAEGGYLLAVDPVATARLEDTAEGDGESEIYAAILRDLSAGRIAENQTVAALQRRYDVSRQTVQNALMKLAEENLAERGAGQQWLLKQFAISGDAAAKSYEFRLATEPLALTLPDFKRDIPAMTALRQSMLILRSMNETSFDRKLFDRTDFDFHLLIARSCGNPFMAEALVNHHRRRRASPPAGHVNAFRLMQSNLEHIQILEQIERGQMELAADLMRVHIQLSQSQRPRLAGRGVPPAFKLVVR</sequence>
<evidence type="ECO:0000256" key="1">
    <source>
        <dbReference type="ARBA" id="ARBA00023015"/>
    </source>
</evidence>
<proteinExistence type="predicted"/>
<dbReference type="SUPFAM" id="SSF48008">
    <property type="entry name" value="GntR ligand-binding domain-like"/>
    <property type="match status" value="1"/>
</dbReference>
<dbReference type="InterPro" id="IPR036388">
    <property type="entry name" value="WH-like_DNA-bd_sf"/>
</dbReference>